<name>A0A7R9CK01_TIMPO</name>
<reference evidence="2" key="1">
    <citation type="submission" date="2020-11" db="EMBL/GenBank/DDBJ databases">
        <authorList>
            <person name="Tran Van P."/>
        </authorList>
    </citation>
    <scope>NUCLEOTIDE SEQUENCE</scope>
</reference>
<feature type="compositionally biased region" description="Basic and acidic residues" evidence="1">
    <location>
        <begin position="56"/>
        <end position="66"/>
    </location>
</feature>
<dbReference type="EMBL" id="OD000159">
    <property type="protein sequence ID" value="CAD7396149.1"/>
    <property type="molecule type" value="Genomic_DNA"/>
</dbReference>
<proteinExistence type="predicted"/>
<evidence type="ECO:0000256" key="1">
    <source>
        <dbReference type="SAM" id="MobiDB-lite"/>
    </source>
</evidence>
<feature type="compositionally biased region" description="Basic and acidic residues" evidence="1">
    <location>
        <begin position="89"/>
        <end position="113"/>
    </location>
</feature>
<feature type="region of interest" description="Disordered" evidence="1">
    <location>
        <begin position="56"/>
        <end position="121"/>
    </location>
</feature>
<organism evidence="2">
    <name type="scientific">Timema poppense</name>
    <name type="common">Walking stick</name>
    <dbReference type="NCBI Taxonomy" id="170557"/>
    <lineage>
        <taxon>Eukaryota</taxon>
        <taxon>Metazoa</taxon>
        <taxon>Ecdysozoa</taxon>
        <taxon>Arthropoda</taxon>
        <taxon>Hexapoda</taxon>
        <taxon>Insecta</taxon>
        <taxon>Pterygota</taxon>
        <taxon>Neoptera</taxon>
        <taxon>Polyneoptera</taxon>
        <taxon>Phasmatodea</taxon>
        <taxon>Timematodea</taxon>
        <taxon>Timematoidea</taxon>
        <taxon>Timematidae</taxon>
        <taxon>Timema</taxon>
    </lineage>
</organism>
<gene>
    <name evidence="2" type="ORF">TPSB3V08_LOCUS516</name>
</gene>
<sequence>MGGVCNKNATIKKYESCYRQNTWNSKISVASQSNKVTMRTDITRIEKVELEEVNPHLRGGRVENHLGKTTPSSPDRDSNLDLPVLSSRTQHDKHVSQLRHRGGESGKQSEKNHPQYTRPGLNPKFPAIDSLVYCEISVLDHTATKEVVTNRLREIMPSTSAGKEKTCSTSLAAGKTLDSRYSSPMASLVLTDSFEKLPDQIMYPYTEPNALQKHVKMVALLCQLESFITRIAAVSPIITQQ</sequence>
<evidence type="ECO:0000313" key="2">
    <source>
        <dbReference type="EMBL" id="CAD7396149.1"/>
    </source>
</evidence>
<accession>A0A7R9CK01</accession>
<protein>
    <submittedName>
        <fullName evidence="2">Uncharacterized protein</fullName>
    </submittedName>
</protein>
<dbReference type="AlphaFoldDB" id="A0A7R9CK01"/>